<protein>
    <submittedName>
        <fullName evidence="9">Acyl-CoA/acyl-ACP dehydrogenase</fullName>
    </submittedName>
</protein>
<comment type="similarity">
    <text evidence="2 6">Belongs to the acyl-CoA dehydrogenase family.</text>
</comment>
<organism evidence="9 10">
    <name type="scientific">Pelovirga terrestris</name>
    <dbReference type="NCBI Taxonomy" id="2771352"/>
    <lineage>
        <taxon>Bacteria</taxon>
        <taxon>Pseudomonadati</taxon>
        <taxon>Thermodesulfobacteriota</taxon>
        <taxon>Desulfuromonadia</taxon>
        <taxon>Geobacterales</taxon>
        <taxon>Geobacteraceae</taxon>
        <taxon>Pelovirga</taxon>
    </lineage>
</organism>
<dbReference type="GO" id="GO:0050660">
    <property type="term" value="F:flavin adenine dinucleotide binding"/>
    <property type="evidence" value="ECO:0007669"/>
    <property type="project" value="InterPro"/>
</dbReference>
<comment type="subunit">
    <text evidence="3">Homotetramer.</text>
</comment>
<evidence type="ECO:0000259" key="8">
    <source>
        <dbReference type="Pfam" id="PF02770"/>
    </source>
</evidence>
<evidence type="ECO:0000256" key="4">
    <source>
        <dbReference type="ARBA" id="ARBA00022630"/>
    </source>
</evidence>
<dbReference type="GO" id="GO:0003995">
    <property type="term" value="F:acyl-CoA dehydrogenase activity"/>
    <property type="evidence" value="ECO:0007669"/>
    <property type="project" value="TreeGrafter"/>
</dbReference>
<feature type="domain" description="Acyl-CoA dehydrogenase/oxidase C-terminal" evidence="7">
    <location>
        <begin position="239"/>
        <end position="389"/>
    </location>
</feature>
<dbReference type="InterPro" id="IPR037069">
    <property type="entry name" value="AcylCoA_DH/ox_N_sf"/>
</dbReference>
<evidence type="ECO:0000313" key="10">
    <source>
        <dbReference type="Proteomes" id="UP000632828"/>
    </source>
</evidence>
<comment type="cofactor">
    <cofactor evidence="1 6">
        <name>FAD</name>
        <dbReference type="ChEBI" id="CHEBI:57692"/>
    </cofactor>
</comment>
<accession>A0A8J6QNJ0</accession>
<dbReference type="Pfam" id="PF00441">
    <property type="entry name" value="Acyl-CoA_dh_1"/>
    <property type="match status" value="1"/>
</dbReference>
<dbReference type="SUPFAM" id="SSF47203">
    <property type="entry name" value="Acyl-CoA dehydrogenase C-terminal domain-like"/>
    <property type="match status" value="1"/>
</dbReference>
<gene>
    <name evidence="9" type="ORF">ICT70_09530</name>
</gene>
<dbReference type="PANTHER" id="PTHR43884">
    <property type="entry name" value="ACYL-COA DEHYDROGENASE"/>
    <property type="match status" value="1"/>
</dbReference>
<dbReference type="RefSeq" id="WP_191155949.1">
    <property type="nucleotide sequence ID" value="NZ_JACWUN010000010.1"/>
</dbReference>
<comment type="caution">
    <text evidence="9">The sequence shown here is derived from an EMBL/GenBank/DDBJ whole genome shotgun (WGS) entry which is preliminary data.</text>
</comment>
<dbReference type="Gene3D" id="1.10.540.10">
    <property type="entry name" value="Acyl-CoA dehydrogenase/oxidase, N-terminal domain"/>
    <property type="match status" value="1"/>
</dbReference>
<dbReference type="InterPro" id="IPR036250">
    <property type="entry name" value="AcylCo_DH-like_C"/>
</dbReference>
<evidence type="ECO:0000256" key="6">
    <source>
        <dbReference type="RuleBase" id="RU362125"/>
    </source>
</evidence>
<keyword evidence="10" id="KW-1185">Reference proteome</keyword>
<dbReference type="Gene3D" id="2.40.110.10">
    <property type="entry name" value="Butyryl-CoA Dehydrogenase, subunit A, domain 2"/>
    <property type="match status" value="1"/>
</dbReference>
<keyword evidence="5 6" id="KW-0274">FAD</keyword>
<proteinExistence type="inferred from homology"/>
<dbReference type="InterPro" id="IPR009075">
    <property type="entry name" value="AcylCo_DH/oxidase_C"/>
</dbReference>
<reference evidence="9" key="1">
    <citation type="submission" date="2020-09" db="EMBL/GenBank/DDBJ databases">
        <title>Pelobacter alkaliphilus sp. nov., a novel anaerobic arsenate-reducing bacterium from terrestrial mud volcano.</title>
        <authorList>
            <person name="Khomyakova M.A."/>
            <person name="Merkel A.Y."/>
            <person name="Slobodkin A.I."/>
        </authorList>
    </citation>
    <scope>NUCLEOTIDE SEQUENCE</scope>
    <source>
        <strain evidence="9">M08fum</strain>
    </source>
</reference>
<name>A0A8J6QNJ0_9BACT</name>
<dbReference type="Gene3D" id="1.20.140.10">
    <property type="entry name" value="Butyryl-CoA Dehydrogenase, subunit A, domain 3"/>
    <property type="match status" value="1"/>
</dbReference>
<dbReference type="InterPro" id="IPR006091">
    <property type="entry name" value="Acyl-CoA_Oxase/DH_mid-dom"/>
</dbReference>
<dbReference type="EMBL" id="JACWUN010000010">
    <property type="protein sequence ID" value="MBD1400912.1"/>
    <property type="molecule type" value="Genomic_DNA"/>
</dbReference>
<evidence type="ECO:0000313" key="9">
    <source>
        <dbReference type="EMBL" id="MBD1400912.1"/>
    </source>
</evidence>
<evidence type="ECO:0000256" key="5">
    <source>
        <dbReference type="ARBA" id="ARBA00022827"/>
    </source>
</evidence>
<dbReference type="InterPro" id="IPR009100">
    <property type="entry name" value="AcylCoA_DH/oxidase_NM_dom_sf"/>
</dbReference>
<dbReference type="AlphaFoldDB" id="A0A8J6QNJ0"/>
<dbReference type="SUPFAM" id="SSF56645">
    <property type="entry name" value="Acyl-CoA dehydrogenase NM domain-like"/>
    <property type="match status" value="1"/>
</dbReference>
<keyword evidence="6" id="KW-0560">Oxidoreductase</keyword>
<keyword evidence="4 6" id="KW-0285">Flavoprotein</keyword>
<dbReference type="GO" id="GO:0005886">
    <property type="term" value="C:plasma membrane"/>
    <property type="evidence" value="ECO:0007669"/>
    <property type="project" value="TreeGrafter"/>
</dbReference>
<dbReference type="Proteomes" id="UP000632828">
    <property type="component" value="Unassembled WGS sequence"/>
</dbReference>
<evidence type="ECO:0000259" key="7">
    <source>
        <dbReference type="Pfam" id="PF00441"/>
    </source>
</evidence>
<dbReference type="CDD" id="cd00567">
    <property type="entry name" value="ACAD"/>
    <property type="match status" value="1"/>
</dbReference>
<dbReference type="Pfam" id="PF02770">
    <property type="entry name" value="Acyl-CoA_dh_M"/>
    <property type="match status" value="1"/>
</dbReference>
<dbReference type="InterPro" id="IPR046373">
    <property type="entry name" value="Acyl-CoA_Oxase/DH_mid-dom_sf"/>
</dbReference>
<sequence>MTSFSEQHPATDFSAFLSSFKDRLHHLLHVRSDIDKLSVKRGAPPFILRDILAAQPLATFIPQQYGGRGGHVHEGLALLTAASYESLPLSLGFGINWALFLQPVAKYAQETIKLPIFDGFIHRQKMGGLMITEPDYGSDALHMQSHYRQQGDYFHLQGLKHWAGLTGWADYWLLTARRKNESGQLGRDVDFFICDSSADDQNIIVEEFFENLGIYLLPYGRNRIDVKIPKLQKLEPHSTGIKMMLDLLHRSRMQFPGMALGFLQRLEDEAVSHCQQRQVGGKSLFSYDQVQQRLSALQANVTIATAMCLNSSKKADTKNDLSAAGLEANAVKTCVTDLMQESAQSLLQLVGAKGYRLDHIAGRALVDSRPFQIFEGSNDILYIQIAEAVQKLMQRQKVNNLLTFISTFELTGRTAEDLKGYLNIDLILPLSQRRLNAFGLLISRIIALQLVEELGDSGYRPALITTARAHLIQRIAAELCGFQALGSSTYHQGDGENNWLDCFYRQEKRNR</sequence>
<feature type="domain" description="Acyl-CoA oxidase/dehydrogenase middle" evidence="8">
    <location>
        <begin position="129"/>
        <end position="219"/>
    </location>
</feature>
<evidence type="ECO:0000256" key="3">
    <source>
        <dbReference type="ARBA" id="ARBA00011881"/>
    </source>
</evidence>
<dbReference type="PANTHER" id="PTHR43884:SF19">
    <property type="entry name" value="ACYL-COA DEHYDROGENASE FADE4-RELATED"/>
    <property type="match status" value="1"/>
</dbReference>
<evidence type="ECO:0000256" key="2">
    <source>
        <dbReference type="ARBA" id="ARBA00009347"/>
    </source>
</evidence>
<evidence type="ECO:0000256" key="1">
    <source>
        <dbReference type="ARBA" id="ARBA00001974"/>
    </source>
</evidence>